<dbReference type="PANTHER" id="PTHR33712">
    <property type="entry name" value="LIGHT-INDEPENDENT PROTOCHLOROPHYLLIDE REDUCTASE SUBUNIT B"/>
    <property type="match status" value="1"/>
</dbReference>
<dbReference type="Pfam" id="PF00148">
    <property type="entry name" value="Oxidored_nitro"/>
    <property type="match status" value="1"/>
</dbReference>
<dbReference type="InterPro" id="IPR050152">
    <property type="entry name" value="ChlB/BchB/BchZ"/>
</dbReference>
<keyword evidence="9 15" id="KW-0560">Oxidoreductase</keyword>
<evidence type="ECO:0000313" key="18">
    <source>
        <dbReference type="EMBL" id="BCB26074.1"/>
    </source>
</evidence>
<dbReference type="InterPro" id="IPR024564">
    <property type="entry name" value="Nase_Mo-Fe_CF_bsu_N"/>
</dbReference>
<evidence type="ECO:0000256" key="5">
    <source>
        <dbReference type="ARBA" id="ARBA00014775"/>
    </source>
</evidence>
<protein>
    <recommendedName>
        <fullName evidence="5 15">Nitrogenase molybdenum-iron protein beta chain</fullName>
        <ecNumber evidence="4 15">1.18.6.1</ecNumber>
    </recommendedName>
    <alternativeName>
        <fullName evidence="15">Dinitrogenase</fullName>
    </alternativeName>
</protein>
<evidence type="ECO:0000256" key="12">
    <source>
        <dbReference type="ARBA" id="ARBA00023231"/>
    </source>
</evidence>
<evidence type="ECO:0000256" key="13">
    <source>
        <dbReference type="ARBA" id="ARBA00047967"/>
    </source>
</evidence>
<reference evidence="19" key="1">
    <citation type="submission" date="2020-03" db="EMBL/GenBank/DDBJ databases">
        <title>Complete genome sequence of sulfur-oxidizing bacterium skT11.</title>
        <authorList>
            <person name="Kanda M."/>
            <person name="Kojima H."/>
            <person name="Fukui M."/>
        </authorList>
    </citation>
    <scope>NUCLEOTIDE SEQUENCE [LARGE SCALE GENOMIC DNA]</scope>
    <source>
        <strain evidence="19">skT11</strain>
    </source>
</reference>
<comment type="catalytic activity">
    <reaction evidence="13 15">
        <text>N2 + 8 reduced [2Fe-2S]-[ferredoxin] + 16 ATP + 16 H2O = H2 + 8 oxidized [2Fe-2S]-[ferredoxin] + 2 NH4(+) + 16 ADP + 16 phosphate + 6 H(+)</text>
        <dbReference type="Rhea" id="RHEA:21448"/>
        <dbReference type="Rhea" id="RHEA-COMP:10000"/>
        <dbReference type="Rhea" id="RHEA-COMP:10001"/>
        <dbReference type="ChEBI" id="CHEBI:15377"/>
        <dbReference type="ChEBI" id="CHEBI:15378"/>
        <dbReference type="ChEBI" id="CHEBI:17997"/>
        <dbReference type="ChEBI" id="CHEBI:18276"/>
        <dbReference type="ChEBI" id="CHEBI:28938"/>
        <dbReference type="ChEBI" id="CHEBI:30616"/>
        <dbReference type="ChEBI" id="CHEBI:33737"/>
        <dbReference type="ChEBI" id="CHEBI:33738"/>
        <dbReference type="ChEBI" id="CHEBI:43474"/>
        <dbReference type="ChEBI" id="CHEBI:456216"/>
        <dbReference type="EC" id="1.18.6.1"/>
    </reaction>
</comment>
<evidence type="ECO:0000256" key="10">
    <source>
        <dbReference type="ARBA" id="ARBA00023004"/>
    </source>
</evidence>
<dbReference type="Pfam" id="PF11844">
    <property type="entry name" value="DUF3364"/>
    <property type="match status" value="1"/>
</dbReference>
<keyword evidence="12 14" id="KW-0535">Nitrogen fixation</keyword>
<dbReference type="EMBL" id="AP022853">
    <property type="protein sequence ID" value="BCB26074.1"/>
    <property type="molecule type" value="Genomic_DNA"/>
</dbReference>
<keyword evidence="8 15" id="KW-0067">ATP-binding</keyword>
<dbReference type="KEGG" id="slac:SKTS_09600"/>
<dbReference type="PROSITE" id="PS00090">
    <property type="entry name" value="NITROGENASE_1_2"/>
    <property type="match status" value="1"/>
</dbReference>
<dbReference type="CDD" id="cd01974">
    <property type="entry name" value="Nitrogenase_MoFe_beta"/>
    <property type="match status" value="1"/>
</dbReference>
<comment type="cofactor">
    <cofactor evidence="15">
        <name>[8Fe-7S] cluster</name>
        <dbReference type="ChEBI" id="CHEBI:21143"/>
    </cofactor>
    <text evidence="15">Binds 1 [8Fe-7S] cluster per heterodimer.</text>
</comment>
<dbReference type="InterPro" id="IPR005976">
    <property type="entry name" value="Nase_Mo-Fe_CF_bsu"/>
</dbReference>
<comment type="subunit">
    <text evidence="3 15">Tetramer of two alpha and two beta chains. Forms complex with the iron protein (nitrogenase component 2).</text>
</comment>
<dbReference type="PROSITE" id="PS00699">
    <property type="entry name" value="NITROGENASE_1_1"/>
    <property type="match status" value="1"/>
</dbReference>
<evidence type="ECO:0000256" key="6">
    <source>
        <dbReference type="ARBA" id="ARBA00022723"/>
    </source>
</evidence>
<comment type="function">
    <text evidence="1 15">This molybdenum-iron protein is part of the nitrogenase complex that catalyzes the key enzymatic reactions in nitrogen fixation.</text>
</comment>
<dbReference type="NCBIfam" id="TIGR01286">
    <property type="entry name" value="nifK"/>
    <property type="match status" value="1"/>
</dbReference>
<evidence type="ECO:0000256" key="3">
    <source>
        <dbReference type="ARBA" id="ARBA00011462"/>
    </source>
</evidence>
<dbReference type="GO" id="GO:0051536">
    <property type="term" value="F:iron-sulfur cluster binding"/>
    <property type="evidence" value="ECO:0007669"/>
    <property type="project" value="UniProtKB-KW"/>
</dbReference>
<evidence type="ECO:0000256" key="2">
    <source>
        <dbReference type="ARBA" id="ARBA00011002"/>
    </source>
</evidence>
<dbReference type="AlphaFoldDB" id="A0A6F8V8T7"/>
<evidence type="ECO:0000256" key="4">
    <source>
        <dbReference type="ARBA" id="ARBA00012773"/>
    </source>
</evidence>
<dbReference type="InterPro" id="IPR000510">
    <property type="entry name" value="Nase/OxRdtase_comp1"/>
</dbReference>
<dbReference type="Proteomes" id="UP000502260">
    <property type="component" value="Chromosome"/>
</dbReference>
<evidence type="ECO:0000259" key="17">
    <source>
        <dbReference type="Pfam" id="PF11844"/>
    </source>
</evidence>
<proteinExistence type="inferred from homology"/>
<dbReference type="SUPFAM" id="SSF53807">
    <property type="entry name" value="Helical backbone' metal receptor"/>
    <property type="match status" value="1"/>
</dbReference>
<evidence type="ECO:0000256" key="8">
    <source>
        <dbReference type="ARBA" id="ARBA00022840"/>
    </source>
</evidence>
<dbReference type="RefSeq" id="WP_173061164.1">
    <property type="nucleotide sequence ID" value="NZ_AP022853.1"/>
</dbReference>
<keyword evidence="6 15" id="KW-0479">Metal-binding</keyword>
<feature type="domain" description="Nitrogenase molybdenum-iron protein beta chain N-terminal" evidence="17">
    <location>
        <begin position="3"/>
        <end position="57"/>
    </location>
</feature>
<dbReference type="GO" id="GO:0005524">
    <property type="term" value="F:ATP binding"/>
    <property type="evidence" value="ECO:0007669"/>
    <property type="project" value="UniProtKB-KW"/>
</dbReference>
<evidence type="ECO:0000256" key="14">
    <source>
        <dbReference type="RuleBase" id="RU004021"/>
    </source>
</evidence>
<dbReference type="GO" id="GO:0046872">
    <property type="term" value="F:metal ion binding"/>
    <property type="evidence" value="ECO:0007669"/>
    <property type="project" value="UniProtKB-KW"/>
</dbReference>
<evidence type="ECO:0000256" key="1">
    <source>
        <dbReference type="ARBA" id="ARBA00002621"/>
    </source>
</evidence>
<comment type="similarity">
    <text evidence="2 14">Belongs to the NifD/NifK/NifE/NifN family.</text>
</comment>
<evidence type="ECO:0000256" key="11">
    <source>
        <dbReference type="ARBA" id="ARBA00023014"/>
    </source>
</evidence>
<evidence type="ECO:0000256" key="15">
    <source>
        <dbReference type="RuleBase" id="RU364127"/>
    </source>
</evidence>
<keyword evidence="10 15" id="KW-0408">Iron</keyword>
<dbReference type="GO" id="GO:0016163">
    <property type="term" value="F:nitrogenase activity"/>
    <property type="evidence" value="ECO:0007669"/>
    <property type="project" value="UniProtKB-EC"/>
</dbReference>
<feature type="domain" description="Nitrogenase/oxidoreductase component 1" evidence="16">
    <location>
        <begin position="71"/>
        <end position="489"/>
    </location>
</feature>
<evidence type="ECO:0000259" key="16">
    <source>
        <dbReference type="Pfam" id="PF00148"/>
    </source>
</evidence>
<gene>
    <name evidence="18" type="primary">nifK</name>
    <name evidence="18" type="ORF">SKTS_09600</name>
</gene>
<dbReference type="InterPro" id="IPR000318">
    <property type="entry name" value="Nase_comp1_CS"/>
</dbReference>
<keyword evidence="19" id="KW-1185">Reference proteome</keyword>
<keyword evidence="7 15" id="KW-0547">Nucleotide-binding</keyword>
<evidence type="ECO:0000256" key="9">
    <source>
        <dbReference type="ARBA" id="ARBA00023002"/>
    </source>
</evidence>
<accession>A0A6F8V8T7</accession>
<organism evidence="18 19">
    <name type="scientific">Sulfurimicrobium lacus</name>
    <dbReference type="NCBI Taxonomy" id="2715678"/>
    <lineage>
        <taxon>Bacteria</taxon>
        <taxon>Pseudomonadati</taxon>
        <taxon>Pseudomonadota</taxon>
        <taxon>Betaproteobacteria</taxon>
        <taxon>Nitrosomonadales</taxon>
        <taxon>Sulfuricellaceae</taxon>
        <taxon>Sulfurimicrobium</taxon>
    </lineage>
</organism>
<dbReference type="Gene3D" id="1.20.89.10">
    <property type="entry name" value="Nitrogenase Molybdenum-iron Protein, subunit B, domain 4"/>
    <property type="match status" value="1"/>
</dbReference>
<evidence type="ECO:0000256" key="7">
    <source>
        <dbReference type="ARBA" id="ARBA00022741"/>
    </source>
</evidence>
<evidence type="ECO:0000313" key="19">
    <source>
        <dbReference type="Proteomes" id="UP000502260"/>
    </source>
</evidence>
<keyword evidence="11 15" id="KW-0411">Iron-sulfur</keyword>
<dbReference type="EC" id="1.18.6.1" evidence="4 15"/>
<sequence>MSSQSTEKVLDHFDLFRQPQYVEMLDNKKTCFEGGRPDDEVFKIADWTKTMEYREKNFAREALVVNPAKACQPLGAIFAALGFEKTLPFVHGSQGCVAYFRSHFSRHFKEPTSAVSSSMTEDAAVFGGLNNMVDGLANSYSLYQPKMIAVSTTCMAEVIGDDLDSFIRTSKQKGSIPEEFDVPFAHTPSFVGSHVTGYDNMMKGILTHFWDKQERKENAKINFVGGFDGYTVGNMPEIRRIFDVMGVDATILGDNSDVWNTPTAGEFTMYDGGTKLEDAAAALNAKGTVFMQNFGTEKTQEYVKSKGQEVVAFNHPVGVAGTDEFLMAISKLSGKEIPAALEKERGRLVDAIADSQAHIHGKKFAIYGDPSMVMGLASFLMELGAEPVHVLATNGSKEWQAQMQALLDASPFGKGCKAWGGKDLWHMRSLLATEPVDFLIGNTYGKFLERDVGTPLIRIGFPIMDRHHHHRYPVWGYQGSLNVLVKILDKIFDTMDSTTNVPGKTDYSYDIIR</sequence>
<name>A0A6F8V8T7_9PROT</name>
<dbReference type="Gene3D" id="3.40.50.1980">
    <property type="entry name" value="Nitrogenase molybdenum iron protein domain"/>
    <property type="match status" value="3"/>
</dbReference>
<dbReference type="PANTHER" id="PTHR33712:SF7">
    <property type="entry name" value="LIGHT-INDEPENDENT PROTOCHLOROPHYLLIDE REDUCTASE SUBUNIT B"/>
    <property type="match status" value="1"/>
</dbReference>
<dbReference type="GO" id="GO:0016612">
    <property type="term" value="C:molybdenum-iron nitrogenase complex"/>
    <property type="evidence" value="ECO:0007669"/>
    <property type="project" value="InterPro"/>
</dbReference>